<evidence type="ECO:0000256" key="3">
    <source>
        <dbReference type="ARBA" id="ARBA00023125"/>
    </source>
</evidence>
<dbReference type="EMBL" id="VSSQ01014453">
    <property type="protein sequence ID" value="MPM53687.1"/>
    <property type="molecule type" value="Genomic_DNA"/>
</dbReference>
<evidence type="ECO:0000313" key="6">
    <source>
        <dbReference type="EMBL" id="MPM53687.1"/>
    </source>
</evidence>
<evidence type="ECO:0000259" key="5">
    <source>
        <dbReference type="Pfam" id="PF04198"/>
    </source>
</evidence>
<dbReference type="InterPro" id="IPR007324">
    <property type="entry name" value="Sugar-bd_dom_put"/>
</dbReference>
<keyword evidence="4" id="KW-0804">Transcription</keyword>
<accession>A0A645AKY7</accession>
<dbReference type="InterPro" id="IPR037171">
    <property type="entry name" value="NagB/RpiA_transferase-like"/>
</dbReference>
<dbReference type="PANTHER" id="PTHR34294">
    <property type="entry name" value="TRANSCRIPTIONAL REGULATOR-RELATED"/>
    <property type="match status" value="1"/>
</dbReference>
<evidence type="ECO:0000256" key="2">
    <source>
        <dbReference type="ARBA" id="ARBA00023015"/>
    </source>
</evidence>
<dbReference type="PANTHER" id="PTHR34294:SF1">
    <property type="entry name" value="TRANSCRIPTIONAL REGULATOR LSRR"/>
    <property type="match status" value="1"/>
</dbReference>
<comment type="caution">
    <text evidence="6">The sequence shown here is derived from an EMBL/GenBank/DDBJ whole genome shotgun (WGS) entry which is preliminary data.</text>
</comment>
<protein>
    <submittedName>
        <fullName evidence="6">Transcriptional regulator LsrR</fullName>
    </submittedName>
</protein>
<name>A0A645AKY7_9ZZZZ</name>
<dbReference type="InterPro" id="IPR051054">
    <property type="entry name" value="SorC_transcr_regulators"/>
</dbReference>
<keyword evidence="2" id="KW-0805">Transcription regulation</keyword>
<comment type="similarity">
    <text evidence="1">Belongs to the SorC transcriptional regulatory family.</text>
</comment>
<dbReference type="GO" id="GO:0030246">
    <property type="term" value="F:carbohydrate binding"/>
    <property type="evidence" value="ECO:0007669"/>
    <property type="project" value="InterPro"/>
</dbReference>
<reference evidence="6" key="1">
    <citation type="submission" date="2019-08" db="EMBL/GenBank/DDBJ databases">
        <authorList>
            <person name="Kucharzyk K."/>
            <person name="Murdoch R.W."/>
            <person name="Higgins S."/>
            <person name="Loffler F."/>
        </authorList>
    </citation>
    <scope>NUCLEOTIDE SEQUENCE</scope>
</reference>
<dbReference type="AlphaFoldDB" id="A0A645AKY7"/>
<sequence>MYEINQVHHGVGEIFSQAFDFDGKECAPQYSRRVIGLSLQELKSIPLVIGVAAAPHKSIPVAAALKGHYLKAIILDEETASDVIGIFKGSQEKVN</sequence>
<organism evidence="6">
    <name type="scientific">bioreactor metagenome</name>
    <dbReference type="NCBI Taxonomy" id="1076179"/>
    <lineage>
        <taxon>unclassified sequences</taxon>
        <taxon>metagenomes</taxon>
        <taxon>ecological metagenomes</taxon>
    </lineage>
</organism>
<feature type="domain" description="Sugar-binding" evidence="5">
    <location>
        <begin position="7"/>
        <end position="84"/>
    </location>
</feature>
<dbReference type="SUPFAM" id="SSF100950">
    <property type="entry name" value="NagB/RpiA/CoA transferase-like"/>
    <property type="match status" value="1"/>
</dbReference>
<dbReference type="Gene3D" id="3.40.50.1360">
    <property type="match status" value="1"/>
</dbReference>
<proteinExistence type="inferred from homology"/>
<gene>
    <name evidence="6" type="primary">lsrR_2</name>
    <name evidence="6" type="ORF">SDC9_100456</name>
</gene>
<dbReference type="Pfam" id="PF04198">
    <property type="entry name" value="Sugar-bind"/>
    <property type="match status" value="1"/>
</dbReference>
<keyword evidence="3" id="KW-0238">DNA-binding</keyword>
<evidence type="ECO:0000256" key="1">
    <source>
        <dbReference type="ARBA" id="ARBA00010466"/>
    </source>
</evidence>
<evidence type="ECO:0000256" key="4">
    <source>
        <dbReference type="ARBA" id="ARBA00023163"/>
    </source>
</evidence>
<dbReference type="GO" id="GO:0003677">
    <property type="term" value="F:DNA binding"/>
    <property type="evidence" value="ECO:0007669"/>
    <property type="project" value="UniProtKB-KW"/>
</dbReference>